<protein>
    <submittedName>
        <fullName evidence="2">Protein roadkill</fullName>
    </submittedName>
</protein>
<dbReference type="Gene3D" id="2.60.210.10">
    <property type="entry name" value="Apoptosis, Tumor Necrosis Factor Receptor Associated Protein 2, Chain A"/>
    <property type="match status" value="1"/>
</dbReference>
<dbReference type="AlphaFoldDB" id="A0AAV4QKQ3"/>
<name>A0AAV4QKQ3_9ARAC</name>
<evidence type="ECO:0000313" key="3">
    <source>
        <dbReference type="Proteomes" id="UP001054837"/>
    </source>
</evidence>
<feature type="domain" description="BTB" evidence="1">
    <location>
        <begin position="449"/>
        <end position="516"/>
    </location>
</feature>
<accession>A0AAV4QKQ3</accession>
<dbReference type="PROSITE" id="PS50097">
    <property type="entry name" value="BTB"/>
    <property type="match status" value="2"/>
</dbReference>
<reference evidence="2 3" key="1">
    <citation type="submission" date="2021-06" db="EMBL/GenBank/DDBJ databases">
        <title>Caerostris darwini draft genome.</title>
        <authorList>
            <person name="Kono N."/>
            <person name="Arakawa K."/>
        </authorList>
    </citation>
    <scope>NUCLEOTIDE SEQUENCE [LARGE SCALE GENOMIC DNA]</scope>
</reference>
<keyword evidence="3" id="KW-1185">Reference proteome</keyword>
<dbReference type="InterPro" id="IPR011333">
    <property type="entry name" value="SKP1/BTB/POZ_sf"/>
</dbReference>
<dbReference type="InterPro" id="IPR008974">
    <property type="entry name" value="TRAF-like"/>
</dbReference>
<feature type="domain" description="BTB" evidence="1">
    <location>
        <begin position="162"/>
        <end position="234"/>
    </location>
</feature>
<dbReference type="Gene3D" id="3.30.710.10">
    <property type="entry name" value="Potassium Channel Kv1.1, Chain A"/>
    <property type="match status" value="2"/>
</dbReference>
<gene>
    <name evidence="2" type="primary">rdx_16</name>
    <name evidence="2" type="ORF">CDAR_395701</name>
</gene>
<dbReference type="Pfam" id="PF00651">
    <property type="entry name" value="BTB"/>
    <property type="match status" value="2"/>
</dbReference>
<dbReference type="Proteomes" id="UP001054837">
    <property type="component" value="Unassembled WGS sequence"/>
</dbReference>
<organism evidence="2 3">
    <name type="scientific">Caerostris darwini</name>
    <dbReference type="NCBI Taxonomy" id="1538125"/>
    <lineage>
        <taxon>Eukaryota</taxon>
        <taxon>Metazoa</taxon>
        <taxon>Ecdysozoa</taxon>
        <taxon>Arthropoda</taxon>
        <taxon>Chelicerata</taxon>
        <taxon>Arachnida</taxon>
        <taxon>Araneae</taxon>
        <taxon>Araneomorphae</taxon>
        <taxon>Entelegynae</taxon>
        <taxon>Araneoidea</taxon>
        <taxon>Araneidae</taxon>
        <taxon>Caerostris</taxon>
    </lineage>
</organism>
<sequence>MWDFTFIWKIEDYNFLPLQRGEVLKSPSFNIHLIGTAFLELYPKGKESYDGIGINVGNSNNLSAARIFCDLKLINGEKETQLKKATDELPSYTSWRFNRNTEAFGIAAKDLNVFKKETLIVTCYFSTRECDWEGFTKTHPNNKDIAILSEDMEKMYNNDQFYDLILCSPTEKFLINRVILYARIPELLDEWIANQNQSKSDDKSPVREICTNIDASVLKILLPYVYSGKLDVSSSDIPSSLCTIADSYKLVDLKQKLCSYPKKVVTRTCVKTSKTLFTLFIENLKILDSKKIYSPSFRGGIIKDSDLKIVCFLNKDSTGKETLDFCFRRLCTAKQSPMYIKCQITVTEHFSYNKVSEYVFISDEEWYFPSFVPVIRINDDILLNTGIYSHLGKHGVNLRFEFYISGGETSFIEETEFDSCQRVFNQDKDTKKLAEDLAYLYNIFLPKFSDVELIIGDVRFPAHKVILAARSPVFARMFTNDMLEKQNGIVHIKDVDVASLNMMLVYMYSAKITILNYDCAVKLYSVADNIILEMPEWKNLIDSRTDLVSEVLRSLMRIVLDHNKTCGNADALMKLKL</sequence>
<dbReference type="SMART" id="SM00225">
    <property type="entry name" value="BTB"/>
    <property type="match status" value="2"/>
</dbReference>
<dbReference type="InterPro" id="IPR000210">
    <property type="entry name" value="BTB/POZ_dom"/>
</dbReference>
<evidence type="ECO:0000313" key="2">
    <source>
        <dbReference type="EMBL" id="GIY10258.1"/>
    </source>
</evidence>
<dbReference type="CDD" id="cd18186">
    <property type="entry name" value="BTB_POZ_ZBTB_KLHL-like"/>
    <property type="match status" value="1"/>
</dbReference>
<comment type="caution">
    <text evidence="2">The sequence shown here is derived from an EMBL/GenBank/DDBJ whole genome shotgun (WGS) entry which is preliminary data.</text>
</comment>
<proteinExistence type="predicted"/>
<dbReference type="EMBL" id="BPLQ01004733">
    <property type="protein sequence ID" value="GIY10258.1"/>
    <property type="molecule type" value="Genomic_DNA"/>
</dbReference>
<evidence type="ECO:0000259" key="1">
    <source>
        <dbReference type="PROSITE" id="PS50097"/>
    </source>
</evidence>
<dbReference type="SUPFAM" id="SSF54695">
    <property type="entry name" value="POZ domain"/>
    <property type="match status" value="2"/>
</dbReference>
<dbReference type="PANTHER" id="PTHR24413">
    <property type="entry name" value="SPECKLE-TYPE POZ PROTEIN"/>
    <property type="match status" value="1"/>
</dbReference>